<protein>
    <submittedName>
        <fullName evidence="1">Uncharacterized protein</fullName>
    </submittedName>
</protein>
<proteinExistence type="predicted"/>
<dbReference type="AlphaFoldDB" id="A0A0F9SWT0"/>
<organism evidence="1">
    <name type="scientific">marine sediment metagenome</name>
    <dbReference type="NCBI Taxonomy" id="412755"/>
    <lineage>
        <taxon>unclassified sequences</taxon>
        <taxon>metagenomes</taxon>
        <taxon>ecological metagenomes</taxon>
    </lineage>
</organism>
<reference evidence="1" key="1">
    <citation type="journal article" date="2015" name="Nature">
        <title>Complex archaea that bridge the gap between prokaryotes and eukaryotes.</title>
        <authorList>
            <person name="Spang A."/>
            <person name="Saw J.H."/>
            <person name="Jorgensen S.L."/>
            <person name="Zaremba-Niedzwiedzka K."/>
            <person name="Martijn J."/>
            <person name="Lind A.E."/>
            <person name="van Eijk R."/>
            <person name="Schleper C."/>
            <person name="Guy L."/>
            <person name="Ettema T.J."/>
        </authorList>
    </citation>
    <scope>NUCLEOTIDE SEQUENCE</scope>
</reference>
<dbReference type="EMBL" id="LAZR01000345">
    <property type="protein sequence ID" value="KKN73350.1"/>
    <property type="molecule type" value="Genomic_DNA"/>
</dbReference>
<accession>A0A0F9SWT0</accession>
<comment type="caution">
    <text evidence="1">The sequence shown here is derived from an EMBL/GenBank/DDBJ whole genome shotgun (WGS) entry which is preliminary data.</text>
</comment>
<evidence type="ECO:0000313" key="1">
    <source>
        <dbReference type="EMBL" id="KKN73350.1"/>
    </source>
</evidence>
<name>A0A0F9SWT0_9ZZZZ</name>
<gene>
    <name evidence="1" type="ORF">LCGC14_0401630</name>
</gene>
<sequence length="121" mass="12572">MSKTNNYDRPKLSGINDTGMDMTLLVGEKPDAPSAIGGTGSTAELDCRVQADADESGGADVQDLYKIEVLPAVALSGAQTVKITVTPIKGDASEGTPQIITVTHPENMDAWQSAAGRARQA</sequence>